<evidence type="ECO:0000313" key="3">
    <source>
        <dbReference type="Proteomes" id="UP000824002"/>
    </source>
</evidence>
<feature type="domain" description="SIS" evidence="1">
    <location>
        <begin position="33"/>
        <end position="214"/>
    </location>
</feature>
<dbReference type="Pfam" id="PF13580">
    <property type="entry name" value="SIS_2"/>
    <property type="match status" value="2"/>
</dbReference>
<name>A0A9D1FP21_9FIRM</name>
<gene>
    <name evidence="2" type="ORF">IAB51_10820</name>
</gene>
<dbReference type="SUPFAM" id="SSF53697">
    <property type="entry name" value="SIS domain"/>
    <property type="match status" value="1"/>
</dbReference>
<evidence type="ECO:0000313" key="2">
    <source>
        <dbReference type="EMBL" id="HIS77278.1"/>
    </source>
</evidence>
<dbReference type="InterPro" id="IPR046348">
    <property type="entry name" value="SIS_dom_sf"/>
</dbReference>
<dbReference type="EMBL" id="DVJP01000072">
    <property type="protein sequence ID" value="HIS77278.1"/>
    <property type="molecule type" value="Genomic_DNA"/>
</dbReference>
<dbReference type="Proteomes" id="UP000824002">
    <property type="component" value="Unassembled WGS sequence"/>
</dbReference>
<dbReference type="PANTHER" id="PTHR30390:SF6">
    <property type="entry name" value="DNAA INITIATOR-ASSOCIATING PROTEIN DIAA"/>
    <property type="match status" value="1"/>
</dbReference>
<dbReference type="PANTHER" id="PTHR30390">
    <property type="entry name" value="SEDOHEPTULOSE 7-PHOSPHATE ISOMERASE / DNAA INITIATOR-ASSOCIATING FACTOR FOR REPLICATION INITIATION"/>
    <property type="match status" value="1"/>
</dbReference>
<dbReference type="InterPro" id="IPR050099">
    <property type="entry name" value="SIS_GmhA/DiaA_subfam"/>
</dbReference>
<accession>A0A9D1FP21</accession>
<sequence>MTEQAEAFCRELFSNTPALKDLERDFREGVSLLCGCFQAGGKLLTCGNGGSAADSEHIVGELMKGFLQKRPLTEEERAAIASSGCPEPEKFSASLQRGLPAISLVSQTALLTAFLNDVQPDMLFAQQVFAYGRPGDVLLALSTSGNSANVVNAAYGAKARGMKVLAFTGEAESRLSQLSDIALRAPSRQTFRVQEYHLALYHALCGCVELTFFPE</sequence>
<comment type="caution">
    <text evidence="2">The sequence shown here is derived from an EMBL/GenBank/DDBJ whole genome shotgun (WGS) entry which is preliminary data.</text>
</comment>
<reference evidence="2" key="1">
    <citation type="submission" date="2020-10" db="EMBL/GenBank/DDBJ databases">
        <authorList>
            <person name="Gilroy R."/>
        </authorList>
    </citation>
    <scope>NUCLEOTIDE SEQUENCE</scope>
    <source>
        <strain evidence="2">CHK199-13235</strain>
    </source>
</reference>
<reference evidence="2" key="2">
    <citation type="journal article" date="2021" name="PeerJ">
        <title>Extensive microbial diversity within the chicken gut microbiome revealed by metagenomics and culture.</title>
        <authorList>
            <person name="Gilroy R."/>
            <person name="Ravi A."/>
            <person name="Getino M."/>
            <person name="Pursley I."/>
            <person name="Horton D.L."/>
            <person name="Alikhan N.F."/>
            <person name="Baker D."/>
            <person name="Gharbi K."/>
            <person name="Hall N."/>
            <person name="Watson M."/>
            <person name="Adriaenssens E.M."/>
            <person name="Foster-Nyarko E."/>
            <person name="Jarju S."/>
            <person name="Secka A."/>
            <person name="Antonio M."/>
            <person name="Oren A."/>
            <person name="Chaudhuri R.R."/>
            <person name="La Ragione R."/>
            <person name="Hildebrand F."/>
            <person name="Pallen M.J."/>
        </authorList>
    </citation>
    <scope>NUCLEOTIDE SEQUENCE</scope>
    <source>
        <strain evidence="2">CHK199-13235</strain>
    </source>
</reference>
<dbReference type="GO" id="GO:1901135">
    <property type="term" value="P:carbohydrate derivative metabolic process"/>
    <property type="evidence" value="ECO:0007669"/>
    <property type="project" value="InterPro"/>
</dbReference>
<dbReference type="AlphaFoldDB" id="A0A9D1FP21"/>
<dbReference type="CDD" id="cd05006">
    <property type="entry name" value="SIS_GmhA"/>
    <property type="match status" value="1"/>
</dbReference>
<dbReference type="Gene3D" id="3.40.50.10490">
    <property type="entry name" value="Glucose-6-phosphate isomerase like protein, domain 1"/>
    <property type="match status" value="1"/>
</dbReference>
<dbReference type="InterPro" id="IPR001347">
    <property type="entry name" value="SIS_dom"/>
</dbReference>
<dbReference type="PROSITE" id="PS51464">
    <property type="entry name" value="SIS"/>
    <property type="match status" value="1"/>
</dbReference>
<organism evidence="2 3">
    <name type="scientific">Candidatus Merdivicinus excrementipullorum</name>
    <dbReference type="NCBI Taxonomy" id="2840867"/>
    <lineage>
        <taxon>Bacteria</taxon>
        <taxon>Bacillati</taxon>
        <taxon>Bacillota</taxon>
        <taxon>Clostridia</taxon>
        <taxon>Eubacteriales</taxon>
        <taxon>Oscillospiraceae</taxon>
        <taxon>Oscillospiraceae incertae sedis</taxon>
        <taxon>Candidatus Merdivicinus</taxon>
    </lineage>
</organism>
<protein>
    <submittedName>
        <fullName evidence="2">SIS domain-containing protein</fullName>
    </submittedName>
</protein>
<dbReference type="GO" id="GO:0097367">
    <property type="term" value="F:carbohydrate derivative binding"/>
    <property type="evidence" value="ECO:0007669"/>
    <property type="project" value="InterPro"/>
</dbReference>
<dbReference type="InterPro" id="IPR035461">
    <property type="entry name" value="GmhA/DiaA"/>
</dbReference>
<evidence type="ECO:0000259" key="1">
    <source>
        <dbReference type="PROSITE" id="PS51464"/>
    </source>
</evidence>
<proteinExistence type="predicted"/>